<proteinExistence type="inferred from homology"/>
<dbReference type="Gene3D" id="3.30.420.10">
    <property type="entry name" value="Ribonuclease H-like superfamily/Ribonuclease H"/>
    <property type="match status" value="1"/>
</dbReference>
<keyword evidence="4" id="KW-0227">DNA damage</keyword>
<evidence type="ECO:0000256" key="6">
    <source>
        <dbReference type="ARBA" id="ARBA00022842"/>
    </source>
</evidence>
<dbReference type="GO" id="GO:0006310">
    <property type="term" value="P:DNA recombination"/>
    <property type="evidence" value="ECO:0007669"/>
    <property type="project" value="UniProtKB-KW"/>
</dbReference>
<reference evidence="9 10" key="1">
    <citation type="journal article" date="2007" name="Virology">
        <title>Sequence and annotation of the 314-kb MT325 and the 321-kb FR483 viruses that infect Chlorella Pbi.</title>
        <authorList>
            <person name="Fitzgerald L.A."/>
            <person name="Graves M.V."/>
            <person name="Li X."/>
            <person name="Feldblyum T."/>
            <person name="Hartigan J."/>
            <person name="Van Etten J.L."/>
        </authorList>
    </citation>
    <scope>NUCLEOTIDE SEQUENCE [LARGE SCALE GENOMIC DNA]</scope>
    <source>
        <strain evidence="9 10">MT325</strain>
    </source>
</reference>
<organism evidence="9 10">
    <name type="scientific">Paramecium bursaria Chlorella virus MT325</name>
    <name type="common">PBCV-MT325</name>
    <dbReference type="NCBI Taxonomy" id="346932"/>
    <lineage>
        <taxon>Viruses</taxon>
        <taxon>Varidnaviria</taxon>
        <taxon>Bamfordvirae</taxon>
        <taxon>Nucleocytoviricota</taxon>
        <taxon>Megaviricetes</taxon>
        <taxon>Algavirales</taxon>
        <taxon>Phycodnaviridae</taxon>
        <taxon>Chlorovirus</taxon>
        <taxon>Chlorovirus conductrix</taxon>
        <taxon>Paramecium bursaria Chlorella virus A1</taxon>
    </lineage>
</organism>
<organismHost>
    <name type="scientific">Paramecium bursaria</name>
    <dbReference type="NCBI Taxonomy" id="74790"/>
</organismHost>
<dbReference type="GO" id="GO:0000287">
    <property type="term" value="F:magnesium ion binding"/>
    <property type="evidence" value="ECO:0007669"/>
    <property type="project" value="InterPro"/>
</dbReference>
<evidence type="ECO:0000256" key="2">
    <source>
        <dbReference type="ARBA" id="ARBA00008810"/>
    </source>
</evidence>
<evidence type="ECO:0000313" key="10">
    <source>
        <dbReference type="Proteomes" id="UP000246715"/>
    </source>
</evidence>
<dbReference type="EMBL" id="DQ491001">
    <property type="protein sequence ID" value="ABT13670.1"/>
    <property type="molecule type" value="Genomic_DNA"/>
</dbReference>
<keyword evidence="5" id="KW-0378">Hydrolase</keyword>
<evidence type="ECO:0000256" key="1">
    <source>
        <dbReference type="ARBA" id="ARBA00001946"/>
    </source>
</evidence>
<evidence type="ECO:0000313" key="9">
    <source>
        <dbReference type="EMBL" id="ABT13670.1"/>
    </source>
</evidence>
<evidence type="ECO:0000256" key="5">
    <source>
        <dbReference type="ARBA" id="ARBA00022801"/>
    </source>
</evidence>
<gene>
    <name evidence="9" type="primary">M116L</name>
    <name evidence="9" type="ORF">MT325_M116L</name>
</gene>
<keyword evidence="8" id="KW-0234">DNA repair</keyword>
<evidence type="ECO:0000256" key="3">
    <source>
        <dbReference type="ARBA" id="ARBA00022722"/>
    </source>
</evidence>
<keyword evidence="3" id="KW-0540">Nuclease</keyword>
<dbReference type="GO" id="GO:0004518">
    <property type="term" value="F:nuclease activity"/>
    <property type="evidence" value="ECO:0007669"/>
    <property type="project" value="UniProtKB-KW"/>
</dbReference>
<accession>A7ITJ6</accession>
<name>A7ITJ6_PBCVM</name>
<keyword evidence="7" id="KW-0233">DNA recombination</keyword>
<keyword evidence="6" id="KW-0460">Magnesium</keyword>
<dbReference type="Proteomes" id="UP000246715">
    <property type="component" value="Segment"/>
</dbReference>
<protein>
    <submittedName>
        <fullName evidence="9">Uncharacterized protein M116L</fullName>
    </submittedName>
</protein>
<dbReference type="Pfam" id="PF04848">
    <property type="entry name" value="Pox_A22"/>
    <property type="match status" value="1"/>
</dbReference>
<sequence length="255" mass="29093">MFDVSRMSVIAIDPGTKNLALCAITPEGKVVHWDVISISPDPKGIYDGLEKIKFSEWVKESTDVVVERQPSKNPRAVRIQHYIEMYAASNDGRMYCIDPKHKLSYASTTEWWPQRDITNWNYNERKKLSVETVKEYLKTTDQDQEFVELFDKSKKKDDLADSLLHALAFIHNIKPSLRETRTPMAVRNIKPKKPMESQMKSGKFSQAGLKFLAKGLLTSFDAFEAKVSNIHGFCTSASKHFETLDNAYIQLGGKL</sequence>
<dbReference type="SUPFAM" id="SSF53098">
    <property type="entry name" value="Ribonuclease H-like"/>
    <property type="match status" value="1"/>
</dbReference>
<dbReference type="GO" id="GO:0000400">
    <property type="term" value="F:four-way junction DNA binding"/>
    <property type="evidence" value="ECO:0007669"/>
    <property type="project" value="InterPro"/>
</dbReference>
<evidence type="ECO:0000256" key="8">
    <source>
        <dbReference type="ARBA" id="ARBA00023204"/>
    </source>
</evidence>
<comment type="similarity">
    <text evidence="2">Belongs to the RuvC family. Poxviruses-type subfamily.</text>
</comment>
<evidence type="ECO:0000256" key="4">
    <source>
        <dbReference type="ARBA" id="ARBA00022763"/>
    </source>
</evidence>
<dbReference type="GO" id="GO:0016788">
    <property type="term" value="F:hydrolase activity, acting on ester bonds"/>
    <property type="evidence" value="ECO:0007669"/>
    <property type="project" value="InterPro"/>
</dbReference>
<dbReference type="InterPro" id="IPR036397">
    <property type="entry name" value="RNaseH_sf"/>
</dbReference>
<dbReference type="InterPro" id="IPR012337">
    <property type="entry name" value="RNaseH-like_sf"/>
</dbReference>
<dbReference type="InterPro" id="IPR006932">
    <property type="entry name" value="HJ-resolvase_A22"/>
</dbReference>
<dbReference type="GO" id="GO:0006281">
    <property type="term" value="P:DNA repair"/>
    <property type="evidence" value="ECO:0007669"/>
    <property type="project" value="UniProtKB-KW"/>
</dbReference>
<comment type="cofactor">
    <cofactor evidence="1">
        <name>Mg(2+)</name>
        <dbReference type="ChEBI" id="CHEBI:18420"/>
    </cofactor>
</comment>
<evidence type="ECO:0000256" key="7">
    <source>
        <dbReference type="ARBA" id="ARBA00023172"/>
    </source>
</evidence>